<dbReference type="GO" id="GO:0010133">
    <property type="term" value="P:L-proline catabolic process to L-glutamate"/>
    <property type="evidence" value="ECO:0007669"/>
    <property type="project" value="TreeGrafter"/>
</dbReference>
<dbReference type="PANTHER" id="PTHR13914">
    <property type="entry name" value="PROLINE OXIDASE"/>
    <property type="match status" value="1"/>
</dbReference>
<gene>
    <name evidence="7" type="ORF">ColSpa_05506</name>
</gene>
<dbReference type="AlphaFoldDB" id="A0AA37LG51"/>
<dbReference type="EC" id="1.5.5.2" evidence="2 5"/>
<dbReference type="SUPFAM" id="SSF51730">
    <property type="entry name" value="FAD-linked oxidoreductase"/>
    <property type="match status" value="1"/>
</dbReference>
<dbReference type="GO" id="GO:0004657">
    <property type="term" value="F:proline dehydrogenase activity"/>
    <property type="evidence" value="ECO:0007669"/>
    <property type="project" value="UniProtKB-EC"/>
</dbReference>
<dbReference type="RefSeq" id="XP_049127675.1">
    <property type="nucleotide sequence ID" value="XM_049271718.1"/>
</dbReference>
<dbReference type="EMBL" id="BQXU01000012">
    <property type="protein sequence ID" value="GKT45325.1"/>
    <property type="molecule type" value="Genomic_DNA"/>
</dbReference>
<feature type="domain" description="Proline dehydrogenase" evidence="6">
    <location>
        <begin position="276"/>
        <end position="543"/>
    </location>
</feature>
<accession>A0AA37LG51</accession>
<dbReference type="Pfam" id="PF01619">
    <property type="entry name" value="Pro_dh"/>
    <property type="match status" value="1"/>
</dbReference>
<dbReference type="Gene3D" id="3.20.20.220">
    <property type="match status" value="1"/>
</dbReference>
<organism evidence="7 8">
    <name type="scientific">Colletotrichum spaethianum</name>
    <dbReference type="NCBI Taxonomy" id="700344"/>
    <lineage>
        <taxon>Eukaryota</taxon>
        <taxon>Fungi</taxon>
        <taxon>Dikarya</taxon>
        <taxon>Ascomycota</taxon>
        <taxon>Pezizomycotina</taxon>
        <taxon>Sordariomycetes</taxon>
        <taxon>Hypocreomycetidae</taxon>
        <taxon>Glomerellales</taxon>
        <taxon>Glomerellaceae</taxon>
        <taxon>Colletotrichum</taxon>
        <taxon>Colletotrichum spaethianum species complex</taxon>
    </lineage>
</organism>
<name>A0AA37LG51_9PEZI</name>
<evidence type="ECO:0000256" key="2">
    <source>
        <dbReference type="ARBA" id="ARBA00012695"/>
    </source>
</evidence>
<reference evidence="7 8" key="1">
    <citation type="submission" date="2022-03" db="EMBL/GenBank/DDBJ databases">
        <title>Genome data of Colletotrichum spp.</title>
        <authorList>
            <person name="Utami Y.D."/>
            <person name="Hiruma K."/>
        </authorList>
    </citation>
    <scope>NUCLEOTIDE SEQUENCE [LARGE SCALE GENOMIC DNA]</scope>
    <source>
        <strain evidence="7 8">MAFF 239500</strain>
    </source>
</reference>
<keyword evidence="5" id="KW-0285">Flavoprotein</keyword>
<sequence>MHWLPPIGRVLRERLEMEEGAAPKRREPRWLTAGHLEQPPAMPLVITCVSTSHTGTKVPLLSFTSNTHSPSRHKVTSATAQDEGPLGLFAAKRPLGAAPVIRSEKRTYGKPTKPRLGLGAANSPQAAISGVSDTAPLVHNPTPARKPVEGYPLSGLSTGTLLRSLLITTISSHRALLIPALKTLSFLAKPGRTVLFDVDRNPVLHAILRKTFYDQFCTGETAAETRACVQRLKGLGFRGVILTYAKETVFDHLTQSAVEHGKVSGESVGGFDADIEDWKRGTLETAAQIEEGDYLAIKLTGAGRAVTTAFAANELPPQQMQDALDEIATVCKQRGIKIIVDAESTHFQKTIDHVTLELMRRFNRDGTAAIYNTYQAYLKHTPDNITNHLSEAAKDGFTLGLKLVRGAYILSDNRSLIHDTKEDTDNAYNYISQGAVKRCIGEFGGEGSESKPFPSVDLLLASHNKESLFAALKLHQERMKGNLPTVPISFGQLHGMSDQVSFSLLQAKSEGLEGPNVFKCSTWGTMGECLAYLLRRAVENRDAVLRTTDEHHAVKSECWRRMRSVFSV</sequence>
<evidence type="ECO:0000313" key="8">
    <source>
        <dbReference type="Proteomes" id="UP001055115"/>
    </source>
</evidence>
<comment type="similarity">
    <text evidence="1 5">Belongs to the proline oxidase family.</text>
</comment>
<comment type="caution">
    <text evidence="7">The sequence shown here is derived from an EMBL/GenBank/DDBJ whole genome shotgun (WGS) entry which is preliminary data.</text>
</comment>
<comment type="function">
    <text evidence="5">Converts proline to delta-1-pyrroline-5-carboxylate.</text>
</comment>
<dbReference type="PANTHER" id="PTHR13914:SF0">
    <property type="entry name" value="PROLINE DEHYDROGENASE 1, MITOCHONDRIAL"/>
    <property type="match status" value="1"/>
</dbReference>
<evidence type="ECO:0000256" key="1">
    <source>
        <dbReference type="ARBA" id="ARBA00005869"/>
    </source>
</evidence>
<dbReference type="GeneID" id="73326308"/>
<dbReference type="InterPro" id="IPR015659">
    <property type="entry name" value="Proline_oxidase"/>
</dbReference>
<dbReference type="GO" id="GO:0071949">
    <property type="term" value="F:FAD binding"/>
    <property type="evidence" value="ECO:0007669"/>
    <property type="project" value="TreeGrafter"/>
</dbReference>
<keyword evidence="4 5" id="KW-0642">Proline metabolism</keyword>
<dbReference type="Proteomes" id="UP001055115">
    <property type="component" value="Unassembled WGS sequence"/>
</dbReference>
<comment type="cofactor">
    <cofactor evidence="5">
        <name>FAD</name>
        <dbReference type="ChEBI" id="CHEBI:57692"/>
    </cofactor>
</comment>
<keyword evidence="5" id="KW-0274">FAD</keyword>
<evidence type="ECO:0000259" key="6">
    <source>
        <dbReference type="Pfam" id="PF01619"/>
    </source>
</evidence>
<keyword evidence="3 5" id="KW-0560">Oxidoreductase</keyword>
<comment type="catalytic activity">
    <reaction evidence="5">
        <text>L-proline + a quinone = (S)-1-pyrroline-5-carboxylate + a quinol + H(+)</text>
        <dbReference type="Rhea" id="RHEA:23784"/>
        <dbReference type="ChEBI" id="CHEBI:15378"/>
        <dbReference type="ChEBI" id="CHEBI:17388"/>
        <dbReference type="ChEBI" id="CHEBI:24646"/>
        <dbReference type="ChEBI" id="CHEBI:60039"/>
        <dbReference type="ChEBI" id="CHEBI:132124"/>
        <dbReference type="EC" id="1.5.5.2"/>
    </reaction>
</comment>
<evidence type="ECO:0000256" key="3">
    <source>
        <dbReference type="ARBA" id="ARBA00023002"/>
    </source>
</evidence>
<dbReference type="GO" id="GO:0005739">
    <property type="term" value="C:mitochondrion"/>
    <property type="evidence" value="ECO:0007669"/>
    <property type="project" value="TreeGrafter"/>
</dbReference>
<dbReference type="InterPro" id="IPR002872">
    <property type="entry name" value="Proline_DH_dom"/>
</dbReference>
<evidence type="ECO:0000313" key="7">
    <source>
        <dbReference type="EMBL" id="GKT45325.1"/>
    </source>
</evidence>
<evidence type="ECO:0000256" key="4">
    <source>
        <dbReference type="ARBA" id="ARBA00023062"/>
    </source>
</evidence>
<proteinExistence type="inferred from homology"/>
<evidence type="ECO:0000256" key="5">
    <source>
        <dbReference type="RuleBase" id="RU364054"/>
    </source>
</evidence>
<keyword evidence="8" id="KW-1185">Reference proteome</keyword>
<protein>
    <recommendedName>
        <fullName evidence="2 5">Proline dehydrogenase</fullName>
        <ecNumber evidence="2 5">1.5.5.2</ecNumber>
    </recommendedName>
</protein>
<dbReference type="InterPro" id="IPR029041">
    <property type="entry name" value="FAD-linked_oxidoreductase-like"/>
</dbReference>